<name>A0A8B8CS17_CRAVI</name>
<evidence type="ECO:0000313" key="2">
    <source>
        <dbReference type="Proteomes" id="UP000694844"/>
    </source>
</evidence>
<feature type="region of interest" description="Disordered" evidence="1">
    <location>
        <begin position="1"/>
        <end position="23"/>
    </location>
</feature>
<dbReference type="PANTHER" id="PTHR14389">
    <property type="entry name" value="SI:CH1073-475A24.1"/>
    <property type="match status" value="1"/>
</dbReference>
<dbReference type="PANTHER" id="PTHR14389:SF3">
    <property type="entry name" value="PROTEIN FAM111A-LIKE"/>
    <property type="match status" value="1"/>
</dbReference>
<feature type="region of interest" description="Disordered" evidence="1">
    <location>
        <begin position="66"/>
        <end position="110"/>
    </location>
</feature>
<protein>
    <submittedName>
        <fullName evidence="3">Uncharacterized protein LOC111121151</fullName>
    </submittedName>
</protein>
<proteinExistence type="predicted"/>
<reference evidence="3" key="1">
    <citation type="submission" date="2025-08" db="UniProtKB">
        <authorList>
            <consortium name="RefSeq"/>
        </authorList>
    </citation>
    <scope>IDENTIFICATION</scope>
    <source>
        <tissue evidence="3">Whole sample</tissue>
    </source>
</reference>
<evidence type="ECO:0000313" key="3">
    <source>
        <dbReference type="RefSeq" id="XP_022318004.1"/>
    </source>
</evidence>
<organism evidence="2 3">
    <name type="scientific">Crassostrea virginica</name>
    <name type="common">Eastern oyster</name>
    <dbReference type="NCBI Taxonomy" id="6565"/>
    <lineage>
        <taxon>Eukaryota</taxon>
        <taxon>Metazoa</taxon>
        <taxon>Spiralia</taxon>
        <taxon>Lophotrochozoa</taxon>
        <taxon>Mollusca</taxon>
        <taxon>Bivalvia</taxon>
        <taxon>Autobranchia</taxon>
        <taxon>Pteriomorphia</taxon>
        <taxon>Ostreida</taxon>
        <taxon>Ostreoidea</taxon>
        <taxon>Ostreidae</taxon>
        <taxon>Crassostrea</taxon>
    </lineage>
</organism>
<gene>
    <name evidence="3" type="primary">LOC111121151</name>
</gene>
<dbReference type="KEGG" id="cvn:111121151"/>
<dbReference type="OrthoDB" id="6161244at2759"/>
<dbReference type="InterPro" id="IPR009003">
    <property type="entry name" value="Peptidase_S1_PA"/>
</dbReference>
<dbReference type="Gene3D" id="2.40.10.10">
    <property type="entry name" value="Trypsin-like serine proteases"/>
    <property type="match status" value="1"/>
</dbReference>
<sequence>MANMKTPIFDLNKSGTGNPTVSLEDPVTRRNVWSDILQNPVLSQNYMDLTRRRVCAAFKEQVKARLSADSSASADSDEQVPPLDASTDLDYSGDSSGNRPRLSIVDPNTGEDKWEEILQTKFEQVSLDFQIECDEEERKRSSIIDPQTGKDIWDEIQQNSSFHRNIKELEDKRTRARFREQVLLSLSFDGNTSFDQMHCFSPLFHRRVLQPLPVIAKKPHEKSLEPGTERSLTRERISIVDPNTGENLVYNLGIQESKTNDESQHYWPDDSYQNGQFIDENYYTHQSGCEVESFAYSRSEDNFNIHNEYGDPSDIQDMKFDDDCVHLSDFESEKDKLNASHSASDYECYATHQYETPCINQYWEASTSTKTQCGSYQQLLALHSKQSYHQIQMTSDFARDFKNEVHDNPPEENVRDTLDEINESPVKKDSLLSSLHPEILKKDSKDIPTSHMQVEHSEAEKSGDLLKTKEIKIENERKLADVEEVAFSYKHAFIVCWRGMDRITSLIKTKLRSENGGEMLFRGDITVDGFESKLDAERLNHFSIIEFCGDPLWFGLHQLFLTPSTICVFIVDLTENIDMKKDFCMKGIQSSDVRCTYKDYLLMWFQYIQDNSKSQRKIMIYGGHRDESSDERRSTFFDELSQLVKEKELDKISLISFHEAEGACVLQELNVTSCIVDQTVEKTIQLKWISWYYHIISRYGRTHKMLTIDKLWTLNKEIAEEKRLKSEEEMKHVLKCFSDAGNILFREQIIEIAVLDSQWLVDVIFKIISNSNCTNGELKSSMISNVLSENCEIESEFLSYIEAVGLASKFPSSDVWYFPSLNTRVFDIRDFAKFQSSSILCFKFNYHANFIFNMLVSMCISINKWKILRDGSMYCLYRSEAVFLVENHNIVLRTCENYIKVQILWLEKIPVDHTLTSKAKNQICVLFDLMKTRTNENMLQYQTGFSCKTELEINNDDISFISLEEINENSLVQCPRCPVRLSHTIDVKSVLKFWMPVKQSNSSCKNNRESLTKLDGTCFKKDSLITYDVLTSDLKSLVSRSVGMIRLGEHAKGTGFRVGENLIITNLHVVKPDLIDPTHVQPNINPLRLENFNIVFELKVPTKTFLPENYFDFMPKIHFMDEDLDVVILELKPHKFAKVDFPPSIKHFGAIDFSREIHLIGHPGGIHMKEDSHVYPMPRNMETENFIRELEAWSTFFCPNHENYYSALHDEQKILLHTTFDRGSSGSPGIHVNNSGAMVVLMLSGGVPSCFYDGTFTNIPHDKLVEYGVSMTDIHTKLLNENKKLCDAVFNL</sequence>
<dbReference type="Proteomes" id="UP000694844">
    <property type="component" value="Chromosome 2"/>
</dbReference>
<dbReference type="GeneID" id="111121151"/>
<dbReference type="SUPFAM" id="SSF50494">
    <property type="entry name" value="Trypsin-like serine proteases"/>
    <property type="match status" value="1"/>
</dbReference>
<dbReference type="InterPro" id="IPR043504">
    <property type="entry name" value="Peptidase_S1_PA_chymotrypsin"/>
</dbReference>
<evidence type="ECO:0000256" key="1">
    <source>
        <dbReference type="SAM" id="MobiDB-lite"/>
    </source>
</evidence>
<keyword evidence="2" id="KW-1185">Reference proteome</keyword>
<dbReference type="RefSeq" id="XP_022318004.1">
    <property type="nucleotide sequence ID" value="XM_022462296.1"/>
</dbReference>
<accession>A0A8B8CS17</accession>